<evidence type="ECO:0000313" key="1">
    <source>
        <dbReference type="EMBL" id="ESU76466.1"/>
    </source>
</evidence>
<dbReference type="Proteomes" id="UP000017944">
    <property type="component" value="Unassembled WGS sequence"/>
</dbReference>
<reference evidence="1 2" key="1">
    <citation type="submission" date="2013-10" db="EMBL/GenBank/DDBJ databases">
        <title>Draft genomes and the virulence plasmids of Sd1617 vaccine constructs: WRSd3 and WRSd5.</title>
        <authorList>
            <person name="Aksomboon Vongsawan A."/>
            <person name="Venkatesan M.M."/>
            <person name="Vaisvil B."/>
            <person name="Emel G."/>
            <person name="Kepatral V."/>
            <person name="Sethabutr O."/>
            <person name="Serichantalergs O."/>
            <person name="Mason C."/>
        </authorList>
    </citation>
    <scope>NUCLEOTIDE SEQUENCE [LARGE SCALE GENOMIC DNA]</scope>
    <source>
        <strain evidence="1 2">WRSd3</strain>
    </source>
</reference>
<dbReference type="PATRIC" id="fig|1401327.3.peg.3991"/>
<comment type="caution">
    <text evidence="1">The sequence shown here is derived from an EMBL/GenBank/DDBJ whole genome shotgun (WGS) entry which is preliminary data.</text>
</comment>
<name>A0A090NAI9_SHIDY</name>
<gene>
    <name evidence="1" type="ORF">WRSd3_04298</name>
</gene>
<evidence type="ECO:0000313" key="2">
    <source>
        <dbReference type="Proteomes" id="UP000017944"/>
    </source>
</evidence>
<sequence length="42" mass="4739">MNQEVLTSRAAKSSVQIGLYAASFLANFMKRYLLAAQNKEQF</sequence>
<protein>
    <submittedName>
        <fullName evidence="1">Uncharacterized protein</fullName>
    </submittedName>
</protein>
<dbReference type="AlphaFoldDB" id="A0A090NAI9"/>
<proteinExistence type="predicted"/>
<accession>A0A090NAI9</accession>
<organism evidence="1 2">
    <name type="scientific">Shigella dysenteriae WRSd3</name>
    <dbReference type="NCBI Taxonomy" id="1401327"/>
    <lineage>
        <taxon>Bacteria</taxon>
        <taxon>Pseudomonadati</taxon>
        <taxon>Pseudomonadota</taxon>
        <taxon>Gammaproteobacteria</taxon>
        <taxon>Enterobacterales</taxon>
        <taxon>Enterobacteriaceae</taxon>
        <taxon>Shigella</taxon>
    </lineage>
</organism>
<dbReference type="EMBL" id="AXUT01000510">
    <property type="protein sequence ID" value="ESU76466.1"/>
    <property type="molecule type" value="Genomic_DNA"/>
</dbReference>